<accession>A0A1W2WB13</accession>
<feature type="transmembrane region" description="Helical" evidence="2">
    <location>
        <begin position="14"/>
        <end position="35"/>
    </location>
</feature>
<reference evidence="3" key="3">
    <citation type="submission" date="2025-08" db="UniProtKB">
        <authorList>
            <consortium name="Ensembl"/>
        </authorList>
    </citation>
    <scope>IDENTIFICATION</scope>
</reference>
<reference evidence="3" key="2">
    <citation type="journal article" date="2008" name="Genome Biol.">
        <title>Improved genome assembly and evidence-based global gene model set for the chordate Ciona intestinalis: new insight into intron and operon populations.</title>
        <authorList>
            <person name="Satou Y."/>
            <person name="Mineta K."/>
            <person name="Ogasawara M."/>
            <person name="Sasakura Y."/>
            <person name="Shoguchi E."/>
            <person name="Ueno K."/>
            <person name="Yamada L."/>
            <person name="Matsumoto J."/>
            <person name="Wasserscheid J."/>
            <person name="Dewar K."/>
            <person name="Wiley G.B."/>
            <person name="Macmil S.L."/>
            <person name="Roe B.A."/>
            <person name="Zeller R.W."/>
            <person name="Hastings K.E."/>
            <person name="Lemaire P."/>
            <person name="Lindquist E."/>
            <person name="Endo T."/>
            <person name="Hotta K."/>
            <person name="Inaba K."/>
        </authorList>
    </citation>
    <scope>NUCLEOTIDE SEQUENCE [LARGE SCALE GENOMIC DNA]</scope>
    <source>
        <strain evidence="3">wild type</strain>
    </source>
</reference>
<proteinExistence type="predicted"/>
<dbReference type="InParanoid" id="F6PIT0"/>
<dbReference type="RefSeq" id="XP_002123628.2">
    <property type="nucleotide sequence ID" value="XM_002123592.4"/>
</dbReference>
<gene>
    <name evidence="3" type="primary">LOC100177255</name>
</gene>
<dbReference type="HOGENOM" id="CLU_1585878_0_0_1"/>
<sequence length="168" mass="19304">MKRDNHFTPIPYDYLGPLIMLIFSVSFLAFCYMCLKICNYYIKHSEENWAKQRSFSYGEVENHRFQFCPSVFGCCQGEESGSLLSQQQRFYASTVSLGRSASPESQESQLTFVARTRDRIRFLSFSEETRKGSSRKTRLSSLPAISLPPQRPSLSSSQPPEVIEELDE</sequence>
<organism evidence="3 4">
    <name type="scientific">Ciona intestinalis</name>
    <name type="common">Transparent sea squirt</name>
    <name type="synonym">Ascidia intestinalis</name>
    <dbReference type="NCBI Taxonomy" id="7719"/>
    <lineage>
        <taxon>Eukaryota</taxon>
        <taxon>Metazoa</taxon>
        <taxon>Chordata</taxon>
        <taxon>Tunicata</taxon>
        <taxon>Ascidiacea</taxon>
        <taxon>Phlebobranchia</taxon>
        <taxon>Cionidae</taxon>
        <taxon>Ciona</taxon>
    </lineage>
</organism>
<keyword evidence="2" id="KW-0472">Membrane</keyword>
<protein>
    <submittedName>
        <fullName evidence="3">Uncharacterized LOC100177255</fullName>
    </submittedName>
</protein>
<name>F6PIT0_CIOIN</name>
<evidence type="ECO:0000313" key="4">
    <source>
        <dbReference type="Proteomes" id="UP000008144"/>
    </source>
</evidence>
<dbReference type="Proteomes" id="UP000008144">
    <property type="component" value="Chromosome 2"/>
</dbReference>
<evidence type="ECO:0000256" key="1">
    <source>
        <dbReference type="SAM" id="MobiDB-lite"/>
    </source>
</evidence>
<dbReference type="OMA" id="GEVENHR"/>
<dbReference type="Ensembl" id="ENSCINT00000020213.3">
    <property type="protein sequence ID" value="ENSCINP00000020213.3"/>
    <property type="gene ID" value="ENSCING00000010093.3"/>
</dbReference>
<dbReference type="KEGG" id="cin:100177255"/>
<reference evidence="4" key="1">
    <citation type="journal article" date="2002" name="Science">
        <title>The draft genome of Ciona intestinalis: insights into chordate and vertebrate origins.</title>
        <authorList>
            <person name="Dehal P."/>
            <person name="Satou Y."/>
            <person name="Campbell R.K."/>
            <person name="Chapman J."/>
            <person name="Degnan B."/>
            <person name="De Tomaso A."/>
            <person name="Davidson B."/>
            <person name="Di Gregorio A."/>
            <person name="Gelpke M."/>
            <person name="Goodstein D.M."/>
            <person name="Harafuji N."/>
            <person name="Hastings K.E."/>
            <person name="Ho I."/>
            <person name="Hotta K."/>
            <person name="Huang W."/>
            <person name="Kawashima T."/>
            <person name="Lemaire P."/>
            <person name="Martinez D."/>
            <person name="Meinertzhagen I.A."/>
            <person name="Necula S."/>
            <person name="Nonaka M."/>
            <person name="Putnam N."/>
            <person name="Rash S."/>
            <person name="Saiga H."/>
            <person name="Satake M."/>
            <person name="Terry A."/>
            <person name="Yamada L."/>
            <person name="Wang H.G."/>
            <person name="Awazu S."/>
            <person name="Azumi K."/>
            <person name="Boore J."/>
            <person name="Branno M."/>
            <person name="Chin-Bow S."/>
            <person name="DeSantis R."/>
            <person name="Doyle S."/>
            <person name="Francino P."/>
            <person name="Keys D.N."/>
            <person name="Haga S."/>
            <person name="Hayashi H."/>
            <person name="Hino K."/>
            <person name="Imai K.S."/>
            <person name="Inaba K."/>
            <person name="Kano S."/>
            <person name="Kobayashi K."/>
            <person name="Kobayashi M."/>
            <person name="Lee B.I."/>
            <person name="Makabe K.W."/>
            <person name="Manohar C."/>
            <person name="Matassi G."/>
            <person name="Medina M."/>
            <person name="Mochizuki Y."/>
            <person name="Mount S."/>
            <person name="Morishita T."/>
            <person name="Miura S."/>
            <person name="Nakayama A."/>
            <person name="Nishizaka S."/>
            <person name="Nomoto H."/>
            <person name="Ohta F."/>
            <person name="Oishi K."/>
            <person name="Rigoutsos I."/>
            <person name="Sano M."/>
            <person name="Sasaki A."/>
            <person name="Sasakura Y."/>
            <person name="Shoguchi E."/>
            <person name="Shin-i T."/>
            <person name="Spagnuolo A."/>
            <person name="Stainier D."/>
            <person name="Suzuki M.M."/>
            <person name="Tassy O."/>
            <person name="Takatori N."/>
            <person name="Tokuoka M."/>
            <person name="Yagi K."/>
            <person name="Yoshizaki F."/>
            <person name="Wada S."/>
            <person name="Zhang C."/>
            <person name="Hyatt P.D."/>
            <person name="Larimer F."/>
            <person name="Detter C."/>
            <person name="Doggett N."/>
            <person name="Glavina T."/>
            <person name="Hawkins T."/>
            <person name="Richardson P."/>
            <person name="Lucas S."/>
            <person name="Kohara Y."/>
            <person name="Levine M."/>
            <person name="Satoh N."/>
            <person name="Rokhsar D.S."/>
        </authorList>
    </citation>
    <scope>NUCLEOTIDE SEQUENCE [LARGE SCALE GENOMIC DNA]</scope>
</reference>
<keyword evidence="2" id="KW-0812">Transmembrane</keyword>
<accession>F6PIT0</accession>
<reference evidence="3" key="4">
    <citation type="submission" date="2025-09" db="UniProtKB">
        <authorList>
            <consortium name="Ensembl"/>
        </authorList>
    </citation>
    <scope>IDENTIFICATION</scope>
</reference>
<dbReference type="GeneID" id="100177255"/>
<evidence type="ECO:0000256" key="2">
    <source>
        <dbReference type="SAM" id="Phobius"/>
    </source>
</evidence>
<keyword evidence="4" id="KW-1185">Reference proteome</keyword>
<dbReference type="EMBL" id="EAAA01001495">
    <property type="status" value="NOT_ANNOTATED_CDS"/>
    <property type="molecule type" value="Genomic_DNA"/>
</dbReference>
<feature type="region of interest" description="Disordered" evidence="1">
    <location>
        <begin position="129"/>
        <end position="168"/>
    </location>
</feature>
<keyword evidence="2" id="KW-1133">Transmembrane helix</keyword>
<dbReference type="AlphaFoldDB" id="F6PIT0"/>
<evidence type="ECO:0000313" key="3">
    <source>
        <dbReference type="Ensembl" id="ENSCINP00000020213.3"/>
    </source>
</evidence>